<keyword evidence="4" id="KW-1185">Reference proteome</keyword>
<accession>A0A127VC28</accession>
<dbReference type="Pfam" id="PF13561">
    <property type="entry name" value="adh_short_C2"/>
    <property type="match status" value="1"/>
</dbReference>
<dbReference type="PRINTS" id="PR00080">
    <property type="entry name" value="SDRFAMILY"/>
</dbReference>
<evidence type="ECO:0000313" key="3">
    <source>
        <dbReference type="EMBL" id="AMP98770.1"/>
    </source>
</evidence>
<evidence type="ECO:0000256" key="2">
    <source>
        <dbReference type="ARBA" id="ARBA00023002"/>
    </source>
</evidence>
<dbReference type="InterPro" id="IPR002347">
    <property type="entry name" value="SDR_fam"/>
</dbReference>
<dbReference type="GO" id="GO:0016491">
    <property type="term" value="F:oxidoreductase activity"/>
    <property type="evidence" value="ECO:0007669"/>
    <property type="project" value="UniProtKB-KW"/>
</dbReference>
<dbReference type="EMBL" id="CP014504">
    <property type="protein sequence ID" value="AMP98770.1"/>
    <property type="molecule type" value="Genomic_DNA"/>
</dbReference>
<dbReference type="PATRIC" id="fig|188932.3.peg.1946"/>
<dbReference type="SUPFAM" id="SSF51735">
    <property type="entry name" value="NAD(P)-binding Rossmann-fold domains"/>
    <property type="match status" value="1"/>
</dbReference>
<keyword evidence="2" id="KW-0560">Oxidoreductase</keyword>
<evidence type="ECO:0000313" key="4">
    <source>
        <dbReference type="Proteomes" id="UP000071561"/>
    </source>
</evidence>
<dbReference type="PANTHER" id="PTHR43639">
    <property type="entry name" value="OXIDOREDUCTASE, SHORT-CHAIN DEHYDROGENASE/REDUCTASE FAMILY (AFU_ORTHOLOGUE AFUA_5G02870)"/>
    <property type="match status" value="1"/>
</dbReference>
<reference evidence="3 4" key="1">
    <citation type="submission" date="2016-03" db="EMBL/GenBank/DDBJ databases">
        <title>Complete genome sequence of Pedobacter cryoconitis PAMC 27485.</title>
        <authorList>
            <person name="Lee J."/>
            <person name="Kim O.-S."/>
        </authorList>
    </citation>
    <scope>NUCLEOTIDE SEQUENCE [LARGE SCALE GENOMIC DNA]</scope>
    <source>
        <strain evidence="3 4">PAMC 27485</strain>
    </source>
</reference>
<dbReference type="OrthoDB" id="9788235at2"/>
<dbReference type="KEGG" id="pcm:AY601_1861"/>
<dbReference type="Proteomes" id="UP000071561">
    <property type="component" value="Chromosome"/>
</dbReference>
<dbReference type="PRINTS" id="PR00081">
    <property type="entry name" value="GDHRDH"/>
</dbReference>
<sequence>MTLKLKDKVAIVTGASKGIGAGIAKAYALAGAKVVVNYAKDKISATKVVDEIRALGGKAIAVQADVSKATDVERLFNEAIQAFEKVDILVNNAGIYDIVMLEAITVELLQANLNTNLIGAILCVQKAAGVMEKDGGNIINISSTVSINPMPGTLIYAATKAAIDNVTKVLAKELGPKKIRVNTISPGITETEGAHEQGFIGGEWEAQLLAQIPLGRIAQPLDIAKVAVFLASDDAGWVTGERIQVSGGQL</sequence>
<gene>
    <name evidence="3" type="ORF">AY601_1861</name>
</gene>
<dbReference type="NCBIfam" id="NF005559">
    <property type="entry name" value="PRK07231.1"/>
    <property type="match status" value="1"/>
</dbReference>
<organism evidence="3 4">
    <name type="scientific">Pedobacter cryoconitis</name>
    <dbReference type="NCBI Taxonomy" id="188932"/>
    <lineage>
        <taxon>Bacteria</taxon>
        <taxon>Pseudomonadati</taxon>
        <taxon>Bacteroidota</taxon>
        <taxon>Sphingobacteriia</taxon>
        <taxon>Sphingobacteriales</taxon>
        <taxon>Sphingobacteriaceae</taxon>
        <taxon>Pedobacter</taxon>
    </lineage>
</organism>
<evidence type="ECO:0000256" key="1">
    <source>
        <dbReference type="ARBA" id="ARBA00006484"/>
    </source>
</evidence>
<dbReference type="InterPro" id="IPR036291">
    <property type="entry name" value="NAD(P)-bd_dom_sf"/>
</dbReference>
<dbReference type="InterPro" id="IPR020904">
    <property type="entry name" value="Sc_DH/Rdtase_CS"/>
</dbReference>
<dbReference type="FunFam" id="3.40.50.720:FF:000084">
    <property type="entry name" value="Short-chain dehydrogenase reductase"/>
    <property type="match status" value="1"/>
</dbReference>
<dbReference type="PROSITE" id="PS00061">
    <property type="entry name" value="ADH_SHORT"/>
    <property type="match status" value="1"/>
</dbReference>
<dbReference type="AlphaFoldDB" id="A0A127VC28"/>
<dbReference type="RefSeq" id="WP_068399629.1">
    <property type="nucleotide sequence ID" value="NZ_CP014504.1"/>
</dbReference>
<proteinExistence type="inferred from homology"/>
<name>A0A127VC28_9SPHI</name>
<comment type="similarity">
    <text evidence="1">Belongs to the short-chain dehydrogenases/reductases (SDR) family.</text>
</comment>
<dbReference type="Gene3D" id="3.40.50.720">
    <property type="entry name" value="NAD(P)-binding Rossmann-like Domain"/>
    <property type="match status" value="1"/>
</dbReference>
<dbReference type="PANTHER" id="PTHR43639:SF1">
    <property type="entry name" value="SHORT-CHAIN DEHYDROGENASE_REDUCTASE FAMILY PROTEIN"/>
    <property type="match status" value="1"/>
</dbReference>
<protein>
    <submittedName>
        <fullName evidence="3">Short-chain dehydrogenase</fullName>
    </submittedName>
</protein>